<dbReference type="InterPro" id="IPR003960">
    <property type="entry name" value="ATPase_AAA_CS"/>
</dbReference>
<keyword evidence="13" id="KW-1185">Reference proteome</keyword>
<dbReference type="PANTHER" id="PTHR23075">
    <property type="entry name" value="PUTATIVE ATP-ASE"/>
    <property type="match status" value="1"/>
</dbReference>
<dbReference type="PANTHER" id="PTHR23075:SF13">
    <property type="entry name" value="AAA-TYPE ATPASE FAMILY PROTEIN"/>
    <property type="match status" value="1"/>
</dbReference>
<evidence type="ECO:0000259" key="11">
    <source>
        <dbReference type="SMART" id="SM00382"/>
    </source>
</evidence>
<feature type="transmembrane region" description="Helical" evidence="10">
    <location>
        <begin position="224"/>
        <end position="250"/>
    </location>
</feature>
<dbReference type="InterPro" id="IPR003593">
    <property type="entry name" value="AAA+_ATPase"/>
</dbReference>
<dbReference type="Proteomes" id="UP000585474">
    <property type="component" value="Unassembled WGS sequence"/>
</dbReference>
<keyword evidence="3 8" id="KW-0547">Nucleotide-binding</keyword>
<dbReference type="GO" id="GO:0016020">
    <property type="term" value="C:membrane"/>
    <property type="evidence" value="ECO:0007669"/>
    <property type="project" value="UniProtKB-SubCell"/>
</dbReference>
<feature type="domain" description="AAA+ ATPase" evidence="11">
    <location>
        <begin position="449"/>
        <end position="560"/>
    </location>
</feature>
<evidence type="ECO:0000313" key="12">
    <source>
        <dbReference type="EMBL" id="GFY86396.1"/>
    </source>
</evidence>
<dbReference type="GO" id="GO:0008270">
    <property type="term" value="F:zinc ion binding"/>
    <property type="evidence" value="ECO:0007669"/>
    <property type="project" value="TreeGrafter"/>
</dbReference>
<dbReference type="GO" id="GO:0022857">
    <property type="term" value="F:transmembrane transporter activity"/>
    <property type="evidence" value="ECO:0007669"/>
    <property type="project" value="InterPro"/>
</dbReference>
<evidence type="ECO:0000256" key="1">
    <source>
        <dbReference type="ARBA" id="ARBA00004370"/>
    </source>
</evidence>
<dbReference type="InterPro" id="IPR003959">
    <property type="entry name" value="ATPase_AAA_core"/>
</dbReference>
<keyword evidence="2 10" id="KW-0812">Transmembrane</keyword>
<evidence type="ECO:0000256" key="6">
    <source>
        <dbReference type="ARBA" id="ARBA00023136"/>
    </source>
</evidence>
<dbReference type="GO" id="GO:0016887">
    <property type="term" value="F:ATP hydrolysis activity"/>
    <property type="evidence" value="ECO:0007669"/>
    <property type="project" value="InterPro"/>
</dbReference>
<dbReference type="Pfam" id="PF00083">
    <property type="entry name" value="Sugar_tr"/>
    <property type="match status" value="1"/>
</dbReference>
<gene>
    <name evidence="12" type="ORF">Acr_05g0000350</name>
</gene>
<name>A0A7J0EJL1_9ERIC</name>
<comment type="caution">
    <text evidence="12">The sequence shown here is derived from an EMBL/GenBank/DDBJ whole genome shotgun (WGS) entry which is preliminary data.</text>
</comment>
<evidence type="ECO:0000256" key="7">
    <source>
        <dbReference type="ARBA" id="ARBA00044504"/>
    </source>
</evidence>
<dbReference type="Pfam" id="PF00004">
    <property type="entry name" value="AAA"/>
    <property type="match status" value="1"/>
</dbReference>
<evidence type="ECO:0000313" key="13">
    <source>
        <dbReference type="Proteomes" id="UP000585474"/>
    </source>
</evidence>
<dbReference type="InterPro" id="IPR005828">
    <property type="entry name" value="MFS_sugar_transport-like"/>
</dbReference>
<feature type="transmembrane region" description="Helical" evidence="10">
    <location>
        <begin position="77"/>
        <end position="94"/>
    </location>
</feature>
<keyword evidence="4 8" id="KW-0067">ATP-binding</keyword>
<feature type="region of interest" description="Disordered" evidence="9">
    <location>
        <begin position="274"/>
        <end position="299"/>
    </location>
</feature>
<keyword evidence="6 10" id="KW-0472">Membrane</keyword>
<organism evidence="12 13">
    <name type="scientific">Actinidia rufa</name>
    <dbReference type="NCBI Taxonomy" id="165716"/>
    <lineage>
        <taxon>Eukaryota</taxon>
        <taxon>Viridiplantae</taxon>
        <taxon>Streptophyta</taxon>
        <taxon>Embryophyta</taxon>
        <taxon>Tracheophyta</taxon>
        <taxon>Spermatophyta</taxon>
        <taxon>Magnoliopsida</taxon>
        <taxon>eudicotyledons</taxon>
        <taxon>Gunneridae</taxon>
        <taxon>Pentapetalae</taxon>
        <taxon>asterids</taxon>
        <taxon>Ericales</taxon>
        <taxon>Actinidiaceae</taxon>
        <taxon>Actinidia</taxon>
    </lineage>
</organism>
<sequence length="644" mass="71473">MSSNRDDPSAAEDGLRKPLLHTGSWYRMGSRQSSIMNSSAQFNRDGAVSVVFCVLVIALGPIQFGFTFSMFGSLSNVGAMVSAIASGQIAEYIGRKGARMIRFQDLLLRIASIPNIIDWLTISFAKARLLVSVYGKVVGGIWCGNNFLHGILPCTVLIPALFFIPESPHWLAKMGMTEDFETSLQVLRGFDTDISIEVNEIKRSVASSSKTGTIRFGDLKRKRYWYPLMIGIGLLVLQQLSGINGVLFYATNIFKSADHESQRRHNAELVRMQEESLHSKRTSKKGQLKEQIHAQQRQMEQERAEIEHETIRVKAMAEAEGRAHEAKLTEDHNRKNAYRKGIRVLTDRNKLLTTVGGVTALAAGVYTTSNGNVPSSLLHTKAVPDEQPWMTVGIVSQGAKKVLSHIPAAGSVPAESKSKFGNVVLHPSLQRRIEHLAQATENPKFHEAPFRNMLFHGPPGTGKTMVAREIAKKSGLDYAMMTEGDVAPLGPQAVTKIHEIFDWAKKSKKGLLLFIDEADTFLCEDQSRDTVLVLATNRPSDLDSAITDRIDEVIEFPLPQEEERFKLLKLYLSKYFSGEDEKAAQKIEGFSSREIAKLMAGVQAAVYGRPDCVLDSELFKEIVDYKVAEHQQRIKLASEGSQLA</sequence>
<dbReference type="Gene3D" id="3.40.50.300">
    <property type="entry name" value="P-loop containing nucleotide triphosphate hydrolases"/>
    <property type="match status" value="1"/>
</dbReference>
<dbReference type="SUPFAM" id="SSF103473">
    <property type="entry name" value="MFS general substrate transporter"/>
    <property type="match status" value="1"/>
</dbReference>
<accession>A0A7J0EJL1</accession>
<dbReference type="Pfam" id="PF12037">
    <property type="entry name" value="ATAD3_N"/>
    <property type="match status" value="1"/>
</dbReference>
<comment type="subcellular location">
    <subcellularLocation>
        <location evidence="1">Membrane</location>
    </subcellularLocation>
</comment>
<evidence type="ECO:0000256" key="8">
    <source>
        <dbReference type="RuleBase" id="RU003651"/>
    </source>
</evidence>
<dbReference type="InterPro" id="IPR021911">
    <property type="entry name" value="ATAD3_N"/>
</dbReference>
<evidence type="ECO:0000256" key="5">
    <source>
        <dbReference type="ARBA" id="ARBA00022989"/>
    </source>
</evidence>
<dbReference type="Gene3D" id="1.20.1250.20">
    <property type="entry name" value="MFS general substrate transporter like domains"/>
    <property type="match status" value="1"/>
</dbReference>
<protein>
    <submittedName>
        <fullName evidence="12">AAA-type ATPase family protein</fullName>
    </submittedName>
</protein>
<dbReference type="GO" id="GO:0005524">
    <property type="term" value="F:ATP binding"/>
    <property type="evidence" value="ECO:0007669"/>
    <property type="project" value="UniProtKB-KW"/>
</dbReference>
<dbReference type="PROSITE" id="PS00674">
    <property type="entry name" value="AAA"/>
    <property type="match status" value="1"/>
</dbReference>
<proteinExistence type="inferred from homology"/>
<evidence type="ECO:0000256" key="4">
    <source>
        <dbReference type="ARBA" id="ARBA00022840"/>
    </source>
</evidence>
<comment type="similarity">
    <text evidence="7">Belongs to the major facilitator superfamily. Phosphate:H(+) symporter (TC 2.A.1.9) family.</text>
</comment>
<evidence type="ECO:0000256" key="9">
    <source>
        <dbReference type="SAM" id="MobiDB-lite"/>
    </source>
</evidence>
<feature type="transmembrane region" description="Helical" evidence="10">
    <location>
        <begin position="46"/>
        <end position="71"/>
    </location>
</feature>
<dbReference type="GO" id="GO:0007005">
    <property type="term" value="P:mitochondrion organization"/>
    <property type="evidence" value="ECO:0007669"/>
    <property type="project" value="TreeGrafter"/>
</dbReference>
<dbReference type="InterPro" id="IPR027417">
    <property type="entry name" value="P-loop_NTPase"/>
</dbReference>
<dbReference type="EMBL" id="BJWL01000005">
    <property type="protein sequence ID" value="GFY86396.1"/>
    <property type="molecule type" value="Genomic_DNA"/>
</dbReference>
<dbReference type="SUPFAM" id="SSF52540">
    <property type="entry name" value="P-loop containing nucleoside triphosphate hydrolases"/>
    <property type="match status" value="1"/>
</dbReference>
<evidence type="ECO:0000256" key="3">
    <source>
        <dbReference type="ARBA" id="ARBA00022741"/>
    </source>
</evidence>
<dbReference type="GO" id="GO:0005739">
    <property type="term" value="C:mitochondrion"/>
    <property type="evidence" value="ECO:0007669"/>
    <property type="project" value="TreeGrafter"/>
</dbReference>
<dbReference type="SMART" id="SM00382">
    <property type="entry name" value="AAA"/>
    <property type="match status" value="1"/>
</dbReference>
<dbReference type="InterPro" id="IPR036259">
    <property type="entry name" value="MFS_trans_sf"/>
</dbReference>
<evidence type="ECO:0000256" key="10">
    <source>
        <dbReference type="SAM" id="Phobius"/>
    </source>
</evidence>
<comment type="similarity">
    <text evidence="8">Belongs to the AAA ATPase family.</text>
</comment>
<dbReference type="AlphaFoldDB" id="A0A7J0EJL1"/>
<evidence type="ECO:0000256" key="2">
    <source>
        <dbReference type="ARBA" id="ARBA00022692"/>
    </source>
</evidence>
<dbReference type="OrthoDB" id="199596at2759"/>
<keyword evidence="5 10" id="KW-1133">Transmembrane helix</keyword>
<reference evidence="12 13" key="1">
    <citation type="submission" date="2019-07" db="EMBL/GenBank/DDBJ databases">
        <title>De Novo Assembly of kiwifruit Actinidia rufa.</title>
        <authorList>
            <person name="Sugita-Konishi S."/>
            <person name="Sato K."/>
            <person name="Mori E."/>
            <person name="Abe Y."/>
            <person name="Kisaki G."/>
            <person name="Hamano K."/>
            <person name="Suezawa K."/>
            <person name="Otani M."/>
            <person name="Fukuda T."/>
            <person name="Manabe T."/>
            <person name="Gomi K."/>
            <person name="Tabuchi M."/>
            <person name="Akimitsu K."/>
            <person name="Kataoka I."/>
        </authorList>
    </citation>
    <scope>NUCLEOTIDE SEQUENCE [LARGE SCALE GENOMIC DNA]</scope>
    <source>
        <strain evidence="13">cv. Fuchu</strain>
    </source>
</reference>